<feature type="transmembrane region" description="Helical" evidence="5">
    <location>
        <begin position="84"/>
        <end position="108"/>
    </location>
</feature>
<evidence type="ECO:0000256" key="1">
    <source>
        <dbReference type="ARBA" id="ARBA00004651"/>
    </source>
</evidence>
<dbReference type="PROSITE" id="PS50850">
    <property type="entry name" value="MFS"/>
    <property type="match status" value="1"/>
</dbReference>
<dbReference type="PANTHER" id="PTHR23514">
    <property type="entry name" value="BYPASS OF STOP CODON PROTEIN 6"/>
    <property type="match status" value="1"/>
</dbReference>
<gene>
    <name evidence="7" type="ORF">ABJI51_07175</name>
</gene>
<dbReference type="Gene3D" id="1.20.1250.20">
    <property type="entry name" value="MFS general substrate transporter like domains"/>
    <property type="match status" value="2"/>
</dbReference>
<feature type="transmembrane region" description="Helical" evidence="5">
    <location>
        <begin position="345"/>
        <end position="364"/>
    </location>
</feature>
<dbReference type="PANTHER" id="PTHR23514:SF13">
    <property type="entry name" value="INNER MEMBRANE PROTEIN YBJJ"/>
    <property type="match status" value="1"/>
</dbReference>
<dbReference type="InterPro" id="IPR036259">
    <property type="entry name" value="MFS_trans_sf"/>
</dbReference>
<keyword evidence="4 5" id="KW-0472">Membrane</keyword>
<feature type="domain" description="Major facilitator superfamily (MFS) profile" evidence="6">
    <location>
        <begin position="1"/>
        <end position="371"/>
    </location>
</feature>
<dbReference type="Pfam" id="PF07690">
    <property type="entry name" value="MFS_1"/>
    <property type="match status" value="1"/>
</dbReference>
<feature type="transmembrane region" description="Helical" evidence="5">
    <location>
        <begin position="318"/>
        <end position="339"/>
    </location>
</feature>
<feature type="transmembrane region" description="Helical" evidence="5">
    <location>
        <begin position="284"/>
        <end position="306"/>
    </location>
</feature>
<comment type="caution">
    <text evidence="7">The sequence shown here is derived from an EMBL/GenBank/DDBJ whole genome shotgun (WGS) entry which is preliminary data.</text>
</comment>
<dbReference type="RefSeq" id="WP_348948721.1">
    <property type="nucleotide sequence ID" value="NZ_JBDZYD010000002.1"/>
</dbReference>
<dbReference type="InterPro" id="IPR051788">
    <property type="entry name" value="MFS_Transporter"/>
</dbReference>
<organism evidence="7 8">
    <name type="scientific">Amycolatopsis melonis</name>
    <dbReference type="NCBI Taxonomy" id="3156488"/>
    <lineage>
        <taxon>Bacteria</taxon>
        <taxon>Bacillati</taxon>
        <taxon>Actinomycetota</taxon>
        <taxon>Actinomycetes</taxon>
        <taxon>Pseudonocardiales</taxon>
        <taxon>Pseudonocardiaceae</taxon>
        <taxon>Amycolatopsis</taxon>
    </lineage>
</organism>
<accession>A0ABV0L9J8</accession>
<evidence type="ECO:0000256" key="5">
    <source>
        <dbReference type="SAM" id="Phobius"/>
    </source>
</evidence>
<keyword evidence="3 5" id="KW-1133">Transmembrane helix</keyword>
<dbReference type="InterPro" id="IPR020846">
    <property type="entry name" value="MFS_dom"/>
</dbReference>
<feature type="transmembrane region" description="Helical" evidence="5">
    <location>
        <begin position="229"/>
        <end position="248"/>
    </location>
</feature>
<feature type="transmembrane region" description="Helical" evidence="5">
    <location>
        <begin position="153"/>
        <end position="172"/>
    </location>
</feature>
<proteinExistence type="predicted"/>
<reference evidence="7 8" key="1">
    <citation type="submission" date="2024-05" db="EMBL/GenBank/DDBJ databases">
        <authorList>
            <person name="Zhao H."/>
            <person name="Xu Y."/>
            <person name="Lin S."/>
            <person name="Spain J.C."/>
            <person name="Zhou N.-Y."/>
        </authorList>
    </citation>
    <scope>NUCLEOTIDE SEQUENCE [LARGE SCALE GENOMIC DNA]</scope>
    <source>
        <strain evidence="7 8">NEAU-NG30</strain>
    </source>
</reference>
<protein>
    <submittedName>
        <fullName evidence="7">MFS transporter</fullName>
    </submittedName>
</protein>
<feature type="transmembrane region" description="Helical" evidence="5">
    <location>
        <begin position="193"/>
        <end position="217"/>
    </location>
</feature>
<dbReference type="Proteomes" id="UP001440984">
    <property type="component" value="Unassembled WGS sequence"/>
</dbReference>
<keyword evidence="8" id="KW-1185">Reference proteome</keyword>
<evidence type="ECO:0000313" key="7">
    <source>
        <dbReference type="EMBL" id="MEQ0558846.1"/>
    </source>
</evidence>
<feature type="transmembrane region" description="Helical" evidence="5">
    <location>
        <begin position="58"/>
        <end position="78"/>
    </location>
</feature>
<dbReference type="CDD" id="cd17393">
    <property type="entry name" value="MFS_MosC_like"/>
    <property type="match status" value="1"/>
</dbReference>
<evidence type="ECO:0000313" key="8">
    <source>
        <dbReference type="Proteomes" id="UP001440984"/>
    </source>
</evidence>
<feature type="transmembrane region" description="Helical" evidence="5">
    <location>
        <begin position="120"/>
        <end position="141"/>
    </location>
</feature>
<keyword evidence="2 5" id="KW-0812">Transmembrane</keyword>
<sequence>MFVVFAANGALNGSWTPRVPALAARVAAGPGVLGLALLAMTAGMLLVAPLAGRLAERFGARAVVVTSTLVSCAILPLLGLAGSVLALGVLLFGLGLSLGTMEVAMNVGGVAVERRAGRPLLSLLHAGYSVGGFAGSAAAGLAAGHHWPPSRHLAVVAAVATVVLLAVCRGVPAGAAPADRPERPRVALVKQPVLWLLGGIVVFAAIAEGASADWSALLLVTRHGAGEGVAALAYTAFSLAMAVSRFGGSWAQRRFGAIRLLVTGALVAGTGLALAALVPSAGVALAGFVLAGAGLSTSFPVALSLAGSAGHGGGEREVAFVSTIAYGGFLAGPPLVGGIAQATSLSVSFVVVGLLAALIAPAAVSARRREPQAASAQ</sequence>
<evidence type="ECO:0000256" key="3">
    <source>
        <dbReference type="ARBA" id="ARBA00022989"/>
    </source>
</evidence>
<name>A0ABV0L9J8_9PSEU</name>
<evidence type="ECO:0000256" key="4">
    <source>
        <dbReference type="ARBA" id="ARBA00023136"/>
    </source>
</evidence>
<dbReference type="InterPro" id="IPR011701">
    <property type="entry name" value="MFS"/>
</dbReference>
<dbReference type="SUPFAM" id="SSF103473">
    <property type="entry name" value="MFS general substrate transporter"/>
    <property type="match status" value="1"/>
</dbReference>
<feature type="transmembrane region" description="Helical" evidence="5">
    <location>
        <begin position="33"/>
        <end position="51"/>
    </location>
</feature>
<evidence type="ECO:0000256" key="2">
    <source>
        <dbReference type="ARBA" id="ARBA00022692"/>
    </source>
</evidence>
<dbReference type="EMBL" id="JBDZYD010000002">
    <property type="protein sequence ID" value="MEQ0558846.1"/>
    <property type="molecule type" value="Genomic_DNA"/>
</dbReference>
<comment type="subcellular location">
    <subcellularLocation>
        <location evidence="1">Cell membrane</location>
        <topology evidence="1">Multi-pass membrane protein</topology>
    </subcellularLocation>
</comment>
<evidence type="ECO:0000259" key="6">
    <source>
        <dbReference type="PROSITE" id="PS50850"/>
    </source>
</evidence>
<feature type="transmembrane region" description="Helical" evidence="5">
    <location>
        <begin position="260"/>
        <end position="278"/>
    </location>
</feature>